<dbReference type="AlphaFoldDB" id="A0A7N0VMI6"/>
<feature type="region of interest" description="Disordered" evidence="1">
    <location>
        <begin position="1"/>
        <end position="21"/>
    </location>
</feature>
<accession>A0A7N0VMI6</accession>
<evidence type="ECO:0000313" key="2">
    <source>
        <dbReference type="EnsemblPlants" id="Kaladp1324s0021.1.v1.1"/>
    </source>
</evidence>
<dbReference type="Gramene" id="Kaladp1324s0021.1.v1.1">
    <property type="protein sequence ID" value="Kaladp1324s0021.1.v1.1"/>
    <property type="gene ID" value="Kaladp1324s0021.v1.1"/>
</dbReference>
<protein>
    <submittedName>
        <fullName evidence="2">Uncharacterized protein</fullName>
    </submittedName>
</protein>
<dbReference type="OMA" id="YVVTIQI"/>
<proteinExistence type="predicted"/>
<keyword evidence="3" id="KW-1185">Reference proteome</keyword>
<evidence type="ECO:0000313" key="3">
    <source>
        <dbReference type="Proteomes" id="UP000594263"/>
    </source>
</evidence>
<dbReference type="Proteomes" id="UP000594263">
    <property type="component" value="Unplaced"/>
</dbReference>
<dbReference type="PANTHER" id="PTHR11206">
    <property type="entry name" value="MULTIDRUG RESISTANCE PROTEIN"/>
    <property type="match status" value="1"/>
</dbReference>
<dbReference type="EnsemblPlants" id="Kaladp1324s0021.1.v1.1">
    <property type="protein sequence ID" value="Kaladp1324s0021.1.v1.1"/>
    <property type="gene ID" value="Kaladp1324s0021.v1.1"/>
</dbReference>
<evidence type="ECO:0000256" key="1">
    <source>
        <dbReference type="SAM" id="MobiDB-lite"/>
    </source>
</evidence>
<reference evidence="2" key="1">
    <citation type="submission" date="2021-01" db="UniProtKB">
        <authorList>
            <consortium name="EnsemblPlants"/>
        </authorList>
    </citation>
    <scope>IDENTIFICATION</scope>
</reference>
<name>A0A7N0VMI6_KALFE</name>
<organism evidence="2 3">
    <name type="scientific">Kalanchoe fedtschenkoi</name>
    <name type="common">Lavender scallops</name>
    <name type="synonym">South American air plant</name>
    <dbReference type="NCBI Taxonomy" id="63787"/>
    <lineage>
        <taxon>Eukaryota</taxon>
        <taxon>Viridiplantae</taxon>
        <taxon>Streptophyta</taxon>
        <taxon>Embryophyta</taxon>
        <taxon>Tracheophyta</taxon>
        <taxon>Spermatophyta</taxon>
        <taxon>Magnoliopsida</taxon>
        <taxon>eudicotyledons</taxon>
        <taxon>Gunneridae</taxon>
        <taxon>Pentapetalae</taxon>
        <taxon>Saxifragales</taxon>
        <taxon>Crassulaceae</taxon>
        <taxon>Kalanchoe</taxon>
    </lineage>
</organism>
<sequence>MRESLLRSGEANEQEAGLTRKTWEESKKIWRVAFPAILSRVTSFGIIVVTQAFVGHISKLDLAAYALTQILTVRFTNGITLGMSSAT</sequence>